<evidence type="ECO:0000313" key="3">
    <source>
        <dbReference type="Proteomes" id="UP000184497"/>
    </source>
</evidence>
<dbReference type="Proteomes" id="UP000184497">
    <property type="component" value="Unassembled WGS sequence"/>
</dbReference>
<dbReference type="PRINTS" id="PR01483">
    <property type="entry name" value="FASYNTHASE"/>
</dbReference>
<dbReference type="InterPro" id="IPR002539">
    <property type="entry name" value="MaoC-like_dom"/>
</dbReference>
<protein>
    <submittedName>
        <fullName evidence="2">MaoC like domain-containing protein</fullName>
    </submittedName>
</protein>
<dbReference type="GO" id="GO:0004312">
    <property type="term" value="F:fatty acid synthase activity"/>
    <property type="evidence" value="ECO:0007669"/>
    <property type="project" value="InterPro"/>
</dbReference>
<dbReference type="AlphaFoldDB" id="A0A1M6VHQ7"/>
<sequence length="291" mass="32277">MPDTLVYRDTPPTLLPLYGRALLPKKSISDAAITLPRLSAELLCAHTASDDLSQYERACGFRPSNHIPITWPHILAFPLHLKLLTEKAFPLPLLGLVHLRNTITQHRPIGVGETLKLDVCLGHQERTSRGIEFGLITNASSAGTVVWEETSTMLFRQPEKHVDPATKSAPPPLEHYSNTTEIEAPESIGRQYAKISGDSNPIHMHALSARFFGFPRAIAHGMWSKAHALAILEEQDGWQSGPVKVSCQFKKPLFLPGTALLNWQTGKNGWDYQLLNARGDAPHLSGRIEWI</sequence>
<dbReference type="OrthoDB" id="9774179at2"/>
<dbReference type="InterPro" id="IPR003965">
    <property type="entry name" value="Fatty_acid_synthase"/>
</dbReference>
<organism evidence="2 3">
    <name type="scientific">Marinobacter antarcticus</name>
    <dbReference type="NCBI Taxonomy" id="564117"/>
    <lineage>
        <taxon>Bacteria</taxon>
        <taxon>Pseudomonadati</taxon>
        <taxon>Pseudomonadota</taxon>
        <taxon>Gammaproteobacteria</taxon>
        <taxon>Pseudomonadales</taxon>
        <taxon>Marinobacteraceae</taxon>
        <taxon>Marinobacter</taxon>
    </lineage>
</organism>
<evidence type="ECO:0000259" key="1">
    <source>
        <dbReference type="Pfam" id="PF01575"/>
    </source>
</evidence>
<reference evidence="3" key="1">
    <citation type="submission" date="2016-11" db="EMBL/GenBank/DDBJ databases">
        <authorList>
            <person name="Varghese N."/>
            <person name="Submissions S."/>
        </authorList>
    </citation>
    <scope>NUCLEOTIDE SEQUENCE [LARGE SCALE GENOMIC DNA]</scope>
    <source>
        <strain evidence="3">CGMCC 1.10835</strain>
    </source>
</reference>
<dbReference type="InterPro" id="IPR029069">
    <property type="entry name" value="HotDog_dom_sf"/>
</dbReference>
<gene>
    <name evidence="2" type="ORF">SAMN05216369_3189</name>
</gene>
<dbReference type="RefSeq" id="WP_072799310.1">
    <property type="nucleotide sequence ID" value="NZ_FRAQ01000004.1"/>
</dbReference>
<dbReference type="GO" id="GO:0005835">
    <property type="term" value="C:fatty acid synthase complex"/>
    <property type="evidence" value="ECO:0007669"/>
    <property type="project" value="InterPro"/>
</dbReference>
<dbReference type="PANTHER" id="PTHR43841">
    <property type="entry name" value="3-HYDROXYACYL-THIOESTER DEHYDRATASE HTDX-RELATED"/>
    <property type="match status" value="1"/>
</dbReference>
<dbReference type="SUPFAM" id="SSF54637">
    <property type="entry name" value="Thioesterase/thiol ester dehydrase-isomerase"/>
    <property type="match status" value="2"/>
</dbReference>
<dbReference type="EMBL" id="FRAQ01000004">
    <property type="protein sequence ID" value="SHK80796.1"/>
    <property type="molecule type" value="Genomic_DNA"/>
</dbReference>
<proteinExistence type="predicted"/>
<dbReference type="Pfam" id="PF01575">
    <property type="entry name" value="MaoC_dehydratas"/>
    <property type="match status" value="1"/>
</dbReference>
<dbReference type="STRING" id="564117.SAMN05216369_3189"/>
<keyword evidence="3" id="KW-1185">Reference proteome</keyword>
<dbReference type="PANTHER" id="PTHR43841:SF1">
    <property type="entry name" value="3-HYDROXYACYL-THIOESTER DEHYDRATASE X"/>
    <property type="match status" value="1"/>
</dbReference>
<dbReference type="GO" id="GO:0006633">
    <property type="term" value="P:fatty acid biosynthetic process"/>
    <property type="evidence" value="ECO:0007669"/>
    <property type="project" value="InterPro"/>
</dbReference>
<accession>A0A1M6VHQ7</accession>
<dbReference type="Gene3D" id="3.10.129.10">
    <property type="entry name" value="Hotdog Thioesterase"/>
    <property type="match status" value="1"/>
</dbReference>
<feature type="domain" description="MaoC-like" evidence="1">
    <location>
        <begin position="186"/>
        <end position="259"/>
    </location>
</feature>
<name>A0A1M6VHQ7_9GAMM</name>
<evidence type="ECO:0000313" key="2">
    <source>
        <dbReference type="EMBL" id="SHK80796.1"/>
    </source>
</evidence>